<protein>
    <recommendedName>
        <fullName evidence="2">Keratin-associated protein</fullName>
    </recommendedName>
</protein>
<proteinExistence type="inferred from homology"/>
<dbReference type="GO" id="GO:0045095">
    <property type="term" value="C:keratin filament"/>
    <property type="evidence" value="ECO:0007669"/>
    <property type="project" value="UniProtKB-UniRule"/>
</dbReference>
<dbReference type="Pfam" id="PF05287">
    <property type="entry name" value="PMG"/>
    <property type="match status" value="1"/>
</dbReference>
<dbReference type="InterPro" id="IPR007951">
    <property type="entry name" value="KRTAP_PMG"/>
</dbReference>
<accession>A0A7F8QZC6</accession>
<organism evidence="3 4">
    <name type="scientific">Leptonychotes weddellii</name>
    <name type="common">Weddell seal</name>
    <name type="synonym">Otaria weddellii</name>
    <dbReference type="NCBI Taxonomy" id="9713"/>
    <lineage>
        <taxon>Eukaryota</taxon>
        <taxon>Metazoa</taxon>
        <taxon>Chordata</taxon>
        <taxon>Craniata</taxon>
        <taxon>Vertebrata</taxon>
        <taxon>Euteleostomi</taxon>
        <taxon>Mammalia</taxon>
        <taxon>Eutheria</taxon>
        <taxon>Laurasiatheria</taxon>
        <taxon>Carnivora</taxon>
        <taxon>Caniformia</taxon>
        <taxon>Pinnipedia</taxon>
        <taxon>Phocidae</taxon>
        <taxon>Monachinae</taxon>
        <taxon>Lobodontini</taxon>
        <taxon>Leptonychotes</taxon>
    </lineage>
</organism>
<dbReference type="KEGG" id="lww:115941508"/>
<evidence type="ECO:0000256" key="2">
    <source>
        <dbReference type="RuleBase" id="RU369044"/>
    </source>
</evidence>
<dbReference type="Proteomes" id="UP000245341">
    <property type="component" value="Unplaced"/>
</dbReference>
<name>A0A7F8QZC6_LEPWE</name>
<evidence type="ECO:0000313" key="3">
    <source>
        <dbReference type="Proteomes" id="UP000245341"/>
    </source>
</evidence>
<keyword evidence="1 2" id="KW-0416">Keratin</keyword>
<dbReference type="OrthoDB" id="9835168at2759"/>
<evidence type="ECO:0000313" key="4">
    <source>
        <dbReference type="RefSeq" id="XP_030885773.1"/>
    </source>
</evidence>
<keyword evidence="3" id="KW-1185">Reference proteome</keyword>
<dbReference type="GeneID" id="115941508"/>
<dbReference type="RefSeq" id="XP_030885773.1">
    <property type="nucleotide sequence ID" value="XM_031029913.1"/>
</dbReference>
<reference evidence="4" key="1">
    <citation type="submission" date="2025-08" db="UniProtKB">
        <authorList>
            <consortium name="RefSeq"/>
        </authorList>
    </citation>
    <scope>IDENTIFICATION</scope>
    <source>
        <tissue evidence="4">Liver</tissue>
    </source>
</reference>
<dbReference type="AlphaFoldDB" id="A0A7F8QZC6"/>
<comment type="subunit">
    <text evidence="2">Interacts with hair keratins.</text>
</comment>
<gene>
    <name evidence="4" type="primary">LOC115941508</name>
</gene>
<dbReference type="GO" id="GO:0005829">
    <property type="term" value="C:cytosol"/>
    <property type="evidence" value="ECO:0007669"/>
    <property type="project" value="UniProtKB-ARBA"/>
</dbReference>
<evidence type="ECO:0000256" key="1">
    <source>
        <dbReference type="ARBA" id="ARBA00022744"/>
    </source>
</evidence>
<comment type="similarity">
    <text evidence="2">Belongs to the PMG family.</text>
</comment>
<comment type="function">
    <text evidence="2">In the hair cortex, hair keratin intermediate filaments are embedded in an interfilamentous matrix, consisting of hair keratin-associated proteins (KRTAP), which are essential for the formation of a rigid and resistant hair shaft through their extensive disulfide bond cross-linking with abundant cysteine residues of hair keratins. The matrix proteins include the high-sulfur and high-glycine-tyrosine keratins.</text>
</comment>
<sequence length="212" mass="23387">MYKCHSPGGRINLRIFSVNILCEFSIHSVFSAELTSPMNMSYSCCSGNFSSRSLGGYLRYPGSSCGSYPSNLVYRTDLCSPSTCQLGFSLPSGCQETCCEPTSFQTSCVVSSPCQMFCYRQRTSTLCNPCWMTYLGPSFGSSSHCPLGYGSRSCYSLGCRSSDYRTLGYGVCGFPTLGCGSRFCYPTYFGFHNLQPFCYKPIYGPGFYRLTC</sequence>